<protein>
    <recommendedName>
        <fullName evidence="5">Transmembrane protein</fullName>
    </recommendedName>
</protein>
<feature type="signal peptide" evidence="2">
    <location>
        <begin position="1"/>
        <end position="21"/>
    </location>
</feature>
<keyword evidence="1" id="KW-0472">Membrane</keyword>
<feature type="chain" id="PRO_5003408287" description="Transmembrane protein" evidence="2">
    <location>
        <begin position="22"/>
        <end position="139"/>
    </location>
</feature>
<keyword evidence="2" id="KW-0732">Signal</keyword>
<dbReference type="GeneID" id="14905079"/>
<reference evidence="3 4" key="1">
    <citation type="submission" date="2011-07" db="EMBL/GenBank/DDBJ databases">
        <authorList>
            <person name="Coyne R."/>
            <person name="Brami D."/>
            <person name="Johnson J."/>
            <person name="Hostetler J."/>
            <person name="Hannick L."/>
            <person name="Clark T."/>
            <person name="Cassidy-Hanley D."/>
            <person name="Inman J."/>
        </authorList>
    </citation>
    <scope>NUCLEOTIDE SEQUENCE [LARGE SCALE GENOMIC DNA]</scope>
    <source>
        <strain evidence="3 4">G5</strain>
    </source>
</reference>
<evidence type="ECO:0000313" key="3">
    <source>
        <dbReference type="EMBL" id="EGR28997.1"/>
    </source>
</evidence>
<dbReference type="InParanoid" id="G0R0L1"/>
<keyword evidence="1" id="KW-0812">Transmembrane</keyword>
<gene>
    <name evidence="3" type="ORF">IMG5_165420</name>
</gene>
<keyword evidence="4" id="KW-1185">Reference proteome</keyword>
<evidence type="ECO:0008006" key="5">
    <source>
        <dbReference type="Google" id="ProtNLM"/>
    </source>
</evidence>
<keyword evidence="1" id="KW-1133">Transmembrane helix</keyword>
<feature type="transmembrane region" description="Helical" evidence="1">
    <location>
        <begin position="62"/>
        <end position="91"/>
    </location>
</feature>
<feature type="non-terminal residue" evidence="3">
    <location>
        <position position="1"/>
    </location>
</feature>
<name>G0R0L1_ICHMU</name>
<dbReference type="AlphaFoldDB" id="G0R0L1"/>
<sequence length="139" mass="16447">QFTLLLKFQISELLLFQGVRLFSVVNYEQFIQVYFFSKFQVNNYFYQNSNSFLLYIKGELSVFVLIQLSLCFCDSYSCMYLFIIMSIAYMLQASNSLSQKHKQHFISIVSIFFPYYACYFFTLPSPLNTLTAIHSKQKL</sequence>
<accession>G0R0L1</accession>
<dbReference type="RefSeq" id="XP_004030233.1">
    <property type="nucleotide sequence ID" value="XM_004030185.1"/>
</dbReference>
<evidence type="ECO:0000256" key="1">
    <source>
        <dbReference type="SAM" id="Phobius"/>
    </source>
</evidence>
<dbReference type="Proteomes" id="UP000008983">
    <property type="component" value="Unassembled WGS sequence"/>
</dbReference>
<dbReference type="EMBL" id="GL984196">
    <property type="protein sequence ID" value="EGR28997.1"/>
    <property type="molecule type" value="Genomic_DNA"/>
</dbReference>
<organism evidence="3 4">
    <name type="scientific">Ichthyophthirius multifiliis</name>
    <name type="common">White spot disease agent</name>
    <name type="synonym">Ich</name>
    <dbReference type="NCBI Taxonomy" id="5932"/>
    <lineage>
        <taxon>Eukaryota</taxon>
        <taxon>Sar</taxon>
        <taxon>Alveolata</taxon>
        <taxon>Ciliophora</taxon>
        <taxon>Intramacronucleata</taxon>
        <taxon>Oligohymenophorea</taxon>
        <taxon>Hymenostomatida</taxon>
        <taxon>Ophryoglenina</taxon>
        <taxon>Ichthyophthirius</taxon>
    </lineage>
</organism>
<evidence type="ECO:0000256" key="2">
    <source>
        <dbReference type="SAM" id="SignalP"/>
    </source>
</evidence>
<proteinExistence type="predicted"/>
<evidence type="ECO:0000313" key="4">
    <source>
        <dbReference type="Proteomes" id="UP000008983"/>
    </source>
</evidence>
<feature type="transmembrane region" description="Helical" evidence="1">
    <location>
        <begin position="103"/>
        <end position="122"/>
    </location>
</feature>